<evidence type="ECO:0000313" key="4">
    <source>
        <dbReference type="Proteomes" id="UP000277582"/>
    </source>
</evidence>
<dbReference type="Pfam" id="PF07155">
    <property type="entry name" value="ECF-ribofla_trS"/>
    <property type="match status" value="1"/>
</dbReference>
<keyword evidence="1" id="KW-0812">Transmembrane</keyword>
<feature type="transmembrane region" description="Helical" evidence="1">
    <location>
        <begin position="101"/>
        <end position="121"/>
    </location>
</feature>
<evidence type="ECO:0000256" key="1">
    <source>
        <dbReference type="SAM" id="Phobius"/>
    </source>
</evidence>
<dbReference type="PANTHER" id="PTHR37815">
    <property type="entry name" value="UPF0397 PROTEIN BC_2624-RELATED"/>
    <property type="match status" value="1"/>
</dbReference>
<dbReference type="EMBL" id="RCOS01000109">
    <property type="protein sequence ID" value="RSN73803.1"/>
    <property type="molecule type" value="Genomic_DNA"/>
</dbReference>
<dbReference type="RefSeq" id="WP_125671725.1">
    <property type="nucleotide sequence ID" value="NZ_RCOS01000109.1"/>
</dbReference>
<feature type="transmembrane region" description="Helical" evidence="1">
    <location>
        <begin position="46"/>
        <end position="67"/>
    </location>
</feature>
<dbReference type="OrthoDB" id="31497at2157"/>
<gene>
    <name evidence="2" type="ORF">D6D85_09360</name>
    <name evidence="3" type="ORF">EF810_03815</name>
</gene>
<dbReference type="InterPro" id="IPR009825">
    <property type="entry name" value="ECF_substrate-spec-like"/>
</dbReference>
<keyword evidence="1" id="KW-0472">Membrane</keyword>
<dbReference type="Proteomes" id="UP000277582">
    <property type="component" value="Unassembled WGS sequence"/>
</dbReference>
<evidence type="ECO:0000313" key="2">
    <source>
        <dbReference type="EMBL" id="RSN73803.1"/>
    </source>
</evidence>
<reference evidence="3 5" key="2">
    <citation type="journal article" date="2019" name="Nat. Microbiol.">
        <title>Wide diversity of methane and short-chain alkane metabolisms in uncultured archaea.</title>
        <authorList>
            <person name="Borrel G."/>
            <person name="Adam P.S."/>
            <person name="McKay L.J."/>
            <person name="Chen L.X."/>
            <person name="Sierra-Garcia I.N."/>
            <person name="Sieber C.M."/>
            <person name="Letourneur Q."/>
            <person name="Ghozlane A."/>
            <person name="Andersen G.L."/>
            <person name="Li W.J."/>
            <person name="Hallam S.J."/>
            <person name="Muyzer G."/>
            <person name="de Oliveira V.M."/>
            <person name="Inskeep W.P."/>
            <person name="Banfield J.F."/>
            <person name="Gribaldo S."/>
        </authorList>
    </citation>
    <scope>NUCLEOTIDE SEQUENCE [LARGE SCALE GENOMIC DNA]</scope>
    <source>
        <strain evidence="3">NM4</strain>
    </source>
</reference>
<feature type="transmembrane region" description="Helical" evidence="1">
    <location>
        <begin position="73"/>
        <end position="94"/>
    </location>
</feature>
<keyword evidence="4" id="KW-1185">Reference proteome</keyword>
<comment type="caution">
    <text evidence="2">The sequence shown here is derived from an EMBL/GenBank/DDBJ whole genome shotgun (WGS) entry which is preliminary data.</text>
</comment>
<keyword evidence="1" id="KW-1133">Transmembrane helix</keyword>
<dbReference type="GO" id="GO:0016020">
    <property type="term" value="C:membrane"/>
    <property type="evidence" value="ECO:0007669"/>
    <property type="project" value="InterPro"/>
</dbReference>
<dbReference type="Proteomes" id="UP000316217">
    <property type="component" value="Unassembled WGS sequence"/>
</dbReference>
<protein>
    <submittedName>
        <fullName evidence="2">ECF transporter S component</fullName>
    </submittedName>
</protein>
<reference evidence="2 4" key="1">
    <citation type="submission" date="2018-10" db="EMBL/GenBank/DDBJ databases">
        <title>Co-occurring genomic capacity for anaerobic methane metabolism and dissimilatory sulfite reduction discovered in the Korarchaeota.</title>
        <authorList>
            <person name="Mckay L.J."/>
            <person name="Dlakic M."/>
            <person name="Fields M.W."/>
            <person name="Delmont T.O."/>
            <person name="Eren A.M."/>
            <person name="Jay Z.J."/>
            <person name="Klingelsmith K.B."/>
            <person name="Rusch D.B."/>
            <person name="Inskeep W.P."/>
        </authorList>
    </citation>
    <scope>NUCLEOTIDE SEQUENCE [LARGE SCALE GENOMIC DNA]</scope>
    <source>
        <strain evidence="2 4">MDKW</strain>
    </source>
</reference>
<evidence type="ECO:0000313" key="3">
    <source>
        <dbReference type="EMBL" id="RZN62025.1"/>
    </source>
</evidence>
<dbReference type="PANTHER" id="PTHR37815:SF3">
    <property type="entry name" value="UPF0397 PROTEIN SPR0429"/>
    <property type="match status" value="1"/>
</dbReference>
<dbReference type="AlphaFoldDB" id="A0A429GIU5"/>
<name>A0A429GIU5_9CREN</name>
<dbReference type="EMBL" id="RXII01000058">
    <property type="protein sequence ID" value="RZN62025.1"/>
    <property type="molecule type" value="Genomic_DNA"/>
</dbReference>
<evidence type="ECO:0000313" key="5">
    <source>
        <dbReference type="Proteomes" id="UP000316217"/>
    </source>
</evidence>
<accession>A0A429GIU5</accession>
<dbReference type="Gene3D" id="1.10.1760.20">
    <property type="match status" value="1"/>
</dbReference>
<feature type="transmembrane region" description="Helical" evidence="1">
    <location>
        <begin position="6"/>
        <end position="26"/>
    </location>
</feature>
<proteinExistence type="predicted"/>
<sequence length="166" mass="16967">MKAGSPRFVATVGILAALTTVATMIIQIPTPQTRGYINLGDTMVMLSAVLFGPAVGAAAGGIGSALADLASGYAHWAPFTLVIKGIEGMIAGLFSMRRRPILTIIGTIIAGAEMVLGYFIVECFIYGLGGALAEVPGNSFQAASGIIFSNIVGKIIKKTTGVGVGY</sequence>
<organism evidence="2 4">
    <name type="scientific">Candidatus Methanodesulfokora washburnensis</name>
    <dbReference type="NCBI Taxonomy" id="2478471"/>
    <lineage>
        <taxon>Archaea</taxon>
        <taxon>Thermoproteota</taxon>
        <taxon>Candidatus Korarchaeia</taxon>
        <taxon>Candidatus Korarchaeia incertae sedis</taxon>
        <taxon>Candidatus Methanodesulfokora</taxon>
    </lineage>
</organism>